<sequence>MSNLDTGKLVEILIELNNIKAVEIKKIKGSVEVADDLSSFLSDCQKRILYLDRAIQYYQGFLESWKAFLKGEKYETDDPISRTAWVVHNDIITIAIKRPNSKYATTIRLSIELAKEIIDFTLNYIDKNGFVRRSDILNQFEEKIIETTSYNRTSVGQVIYAILLVLLKEGVIVSSENNKREYVRGIKASLDI</sequence>
<dbReference type="EMBL" id="FOIF01000037">
    <property type="protein sequence ID" value="SET04736.1"/>
    <property type="molecule type" value="Genomic_DNA"/>
</dbReference>
<dbReference type="Proteomes" id="UP000243819">
    <property type="component" value="Unassembled WGS sequence"/>
</dbReference>
<reference evidence="2" key="1">
    <citation type="submission" date="2016-10" db="EMBL/GenBank/DDBJ databases">
        <authorList>
            <person name="Varghese N."/>
            <person name="Submissions S."/>
        </authorList>
    </citation>
    <scope>NUCLEOTIDE SEQUENCE [LARGE SCALE GENOMIC DNA]</scope>
    <source>
        <strain evidence="2">DSM 13577</strain>
    </source>
</reference>
<dbReference type="OrthoDB" id="9824883at2"/>
<dbReference type="RefSeq" id="WP_091351090.1">
    <property type="nucleotide sequence ID" value="NZ_FOIF01000037.1"/>
</dbReference>
<protein>
    <submittedName>
        <fullName evidence="1">Uncharacterized protein</fullName>
    </submittedName>
</protein>
<gene>
    <name evidence="1" type="ORF">SAMN03080614_103712</name>
</gene>
<keyword evidence="2" id="KW-1185">Reference proteome</keyword>
<evidence type="ECO:0000313" key="2">
    <source>
        <dbReference type="Proteomes" id="UP000243819"/>
    </source>
</evidence>
<dbReference type="AlphaFoldDB" id="A0A1I0BDY2"/>
<organism evidence="1 2">
    <name type="scientific">Anaerobranca gottschalkii DSM 13577</name>
    <dbReference type="NCBI Taxonomy" id="1120990"/>
    <lineage>
        <taxon>Bacteria</taxon>
        <taxon>Bacillati</taxon>
        <taxon>Bacillota</taxon>
        <taxon>Clostridia</taxon>
        <taxon>Eubacteriales</taxon>
        <taxon>Proteinivoracaceae</taxon>
        <taxon>Anaerobranca</taxon>
    </lineage>
</organism>
<accession>A0A1I0BDY2</accession>
<evidence type="ECO:0000313" key="1">
    <source>
        <dbReference type="EMBL" id="SET04736.1"/>
    </source>
</evidence>
<proteinExistence type="predicted"/>
<name>A0A1I0BDY2_9FIRM</name>